<dbReference type="Proteomes" id="UP000317371">
    <property type="component" value="Unassembled WGS sequence"/>
</dbReference>
<gene>
    <name evidence="2" type="ORF">FKZ61_22745</name>
</gene>
<dbReference type="EMBL" id="VIGC01000049">
    <property type="protein sequence ID" value="TQE93148.1"/>
    <property type="molecule type" value="Genomic_DNA"/>
</dbReference>
<feature type="region of interest" description="Disordered" evidence="1">
    <location>
        <begin position="86"/>
        <end position="107"/>
    </location>
</feature>
<reference evidence="2 3" key="1">
    <citation type="submission" date="2019-06" db="EMBL/GenBank/DDBJ databases">
        <title>Genome sequence of Litorilinea aerophila BAA-2444.</title>
        <authorList>
            <person name="Maclea K.S."/>
            <person name="Maurais E.G."/>
            <person name="Iannazzi L.C."/>
        </authorList>
    </citation>
    <scope>NUCLEOTIDE SEQUENCE [LARGE SCALE GENOMIC DNA]</scope>
    <source>
        <strain evidence="2 3">ATCC BAA-2444</strain>
    </source>
</reference>
<organism evidence="2 3">
    <name type="scientific">Litorilinea aerophila</name>
    <dbReference type="NCBI Taxonomy" id="1204385"/>
    <lineage>
        <taxon>Bacteria</taxon>
        <taxon>Bacillati</taxon>
        <taxon>Chloroflexota</taxon>
        <taxon>Caldilineae</taxon>
        <taxon>Caldilineales</taxon>
        <taxon>Caldilineaceae</taxon>
        <taxon>Litorilinea</taxon>
    </lineage>
</organism>
<proteinExistence type="predicted"/>
<evidence type="ECO:0000313" key="2">
    <source>
        <dbReference type="EMBL" id="TQE93148.1"/>
    </source>
</evidence>
<dbReference type="AlphaFoldDB" id="A0A540V8S0"/>
<name>A0A540V8S0_9CHLR</name>
<sequence length="135" mass="14000">MYWEGGPAGAGGGAASWGASAAGASGAGVAGDAHAAINSATMANRGKSRTLKDLGRFRCMRTSFWSKIWLLYTSVQVSPHPGWVQGHGGCSGGSQAKARRSRRSTLGDSVNYPMEFVGKTRIGRESNVTPGPSKL</sequence>
<evidence type="ECO:0000313" key="3">
    <source>
        <dbReference type="Proteomes" id="UP000317371"/>
    </source>
</evidence>
<keyword evidence="3" id="KW-1185">Reference proteome</keyword>
<comment type="caution">
    <text evidence="2">The sequence shown here is derived from an EMBL/GenBank/DDBJ whole genome shotgun (WGS) entry which is preliminary data.</text>
</comment>
<evidence type="ECO:0000256" key="1">
    <source>
        <dbReference type="SAM" id="MobiDB-lite"/>
    </source>
</evidence>
<dbReference type="InParanoid" id="A0A540V8S0"/>
<protein>
    <submittedName>
        <fullName evidence="2">Uncharacterized protein</fullName>
    </submittedName>
</protein>
<accession>A0A540V8S0</accession>